<keyword evidence="2" id="KW-0808">Transferase</keyword>
<organism evidence="5 6">
    <name type="scientific">Candidatus Ornithospirochaeta stercoravium</name>
    <dbReference type="NCBI Taxonomy" id="2840897"/>
    <lineage>
        <taxon>Bacteria</taxon>
        <taxon>Pseudomonadati</taxon>
        <taxon>Spirochaetota</taxon>
        <taxon>Spirochaetia</taxon>
        <taxon>Spirochaetales</taxon>
        <taxon>Spirochaetaceae</taxon>
        <taxon>Spirochaetaceae incertae sedis</taxon>
        <taxon>Candidatus Ornithospirochaeta</taxon>
    </lineage>
</organism>
<name>A0A9D9ND90_9SPIO</name>
<evidence type="ECO:0000256" key="3">
    <source>
        <dbReference type="ARBA" id="ARBA00022777"/>
    </source>
</evidence>
<dbReference type="CDD" id="cd01168">
    <property type="entry name" value="adenosine_kinase"/>
    <property type="match status" value="1"/>
</dbReference>
<dbReference type="InterPro" id="IPR029056">
    <property type="entry name" value="Ribokinase-like"/>
</dbReference>
<evidence type="ECO:0000256" key="2">
    <source>
        <dbReference type="ARBA" id="ARBA00022679"/>
    </source>
</evidence>
<reference evidence="5" key="1">
    <citation type="submission" date="2020-10" db="EMBL/GenBank/DDBJ databases">
        <authorList>
            <person name="Gilroy R."/>
        </authorList>
    </citation>
    <scope>NUCLEOTIDE SEQUENCE</scope>
    <source>
        <strain evidence="5">14700</strain>
    </source>
</reference>
<dbReference type="Gene3D" id="3.40.1190.20">
    <property type="match status" value="1"/>
</dbReference>
<proteinExistence type="inferred from homology"/>
<evidence type="ECO:0000259" key="4">
    <source>
        <dbReference type="Pfam" id="PF00294"/>
    </source>
</evidence>
<dbReference type="EMBL" id="JADIMF010000113">
    <property type="protein sequence ID" value="MBO8469532.1"/>
    <property type="molecule type" value="Genomic_DNA"/>
</dbReference>
<evidence type="ECO:0000256" key="1">
    <source>
        <dbReference type="ARBA" id="ARBA00010688"/>
    </source>
</evidence>
<dbReference type="GO" id="GO:0016301">
    <property type="term" value="F:kinase activity"/>
    <property type="evidence" value="ECO:0007669"/>
    <property type="project" value="UniProtKB-KW"/>
</dbReference>
<dbReference type="InterPro" id="IPR011611">
    <property type="entry name" value="PfkB_dom"/>
</dbReference>
<dbReference type="PROSITE" id="PS00584">
    <property type="entry name" value="PFKB_KINASES_2"/>
    <property type="match status" value="1"/>
</dbReference>
<keyword evidence="3 5" id="KW-0418">Kinase</keyword>
<feature type="domain" description="Carbohydrate kinase PfkB" evidence="4">
    <location>
        <begin position="49"/>
        <end position="317"/>
    </location>
</feature>
<evidence type="ECO:0000313" key="6">
    <source>
        <dbReference type="Proteomes" id="UP000810292"/>
    </source>
</evidence>
<evidence type="ECO:0000313" key="5">
    <source>
        <dbReference type="EMBL" id="MBO8469532.1"/>
    </source>
</evidence>
<dbReference type="SUPFAM" id="SSF53613">
    <property type="entry name" value="Ribokinase-like"/>
    <property type="match status" value="1"/>
</dbReference>
<protein>
    <submittedName>
        <fullName evidence="5">Adenosine kinase</fullName>
    </submittedName>
</protein>
<dbReference type="PANTHER" id="PTHR43320:SF3">
    <property type="entry name" value="CARBOHYDRATE KINASE PFKB DOMAIN-CONTAINING PROTEIN"/>
    <property type="match status" value="1"/>
</dbReference>
<comment type="similarity">
    <text evidence="1">Belongs to the carbohydrate kinase PfkB family.</text>
</comment>
<dbReference type="AlphaFoldDB" id="A0A9D9ND90"/>
<dbReference type="PANTHER" id="PTHR43320">
    <property type="entry name" value="SUGAR KINASE"/>
    <property type="match status" value="1"/>
</dbReference>
<reference evidence="5" key="2">
    <citation type="journal article" date="2021" name="PeerJ">
        <title>Extensive microbial diversity within the chicken gut microbiome revealed by metagenomics and culture.</title>
        <authorList>
            <person name="Gilroy R."/>
            <person name="Ravi A."/>
            <person name="Getino M."/>
            <person name="Pursley I."/>
            <person name="Horton D.L."/>
            <person name="Alikhan N.F."/>
            <person name="Baker D."/>
            <person name="Gharbi K."/>
            <person name="Hall N."/>
            <person name="Watson M."/>
            <person name="Adriaenssens E.M."/>
            <person name="Foster-Nyarko E."/>
            <person name="Jarju S."/>
            <person name="Secka A."/>
            <person name="Antonio M."/>
            <person name="Oren A."/>
            <person name="Chaudhuri R.R."/>
            <person name="La Ragione R."/>
            <person name="Hildebrand F."/>
            <person name="Pallen M.J."/>
        </authorList>
    </citation>
    <scope>NUCLEOTIDE SEQUENCE</scope>
    <source>
        <strain evidence="5">14700</strain>
    </source>
</reference>
<accession>A0A9D9ND90</accession>
<dbReference type="Pfam" id="PF00294">
    <property type="entry name" value="PfkB"/>
    <property type="match status" value="1"/>
</dbReference>
<comment type="caution">
    <text evidence="5">The sequence shown here is derived from an EMBL/GenBank/DDBJ whole genome shotgun (WGS) entry which is preliminary data.</text>
</comment>
<dbReference type="InterPro" id="IPR002173">
    <property type="entry name" value="Carboh/pur_kinase_PfkB_CS"/>
</dbReference>
<dbReference type="Proteomes" id="UP000810292">
    <property type="component" value="Unassembled WGS sequence"/>
</dbReference>
<gene>
    <name evidence="5" type="ORF">IAA72_07095</name>
</gene>
<sequence>MASVYGIGNPLIDFLCYADEEDLDYLSLNKGTMLLIDEEKRESIINRMKGRKMISSCGGSCPNTMITLRALGTETTLAGGVGTDEYGSLYKEKLRKNGVHDETIVFDAVTGTSIILLTPDKERTMNTYLGANRLFDEGNVNIKSLMNADLFYFTGYMWDTKPQQRAVTKAMEIAKENGIKIAFDLADPFAVGRYRKTFLSIIENYCDIVLANSEEARFLCDNYDAYECCRSMGKLCDTAIVKNGKHGSYISDHRKMIAVPLYGTTHPVDTTGAGDTYAAGFLYGYINGYDPETSGKIASYLAGEIISSLGAQFSEEKAESVREYIKSNFMK</sequence>
<dbReference type="InterPro" id="IPR052700">
    <property type="entry name" value="Carb_kinase_PfkB-like"/>
</dbReference>